<evidence type="ECO:0000256" key="1">
    <source>
        <dbReference type="SAM" id="MobiDB-lite"/>
    </source>
</evidence>
<keyword evidence="2" id="KW-1133">Transmembrane helix</keyword>
<feature type="compositionally biased region" description="Basic residues" evidence="1">
    <location>
        <begin position="203"/>
        <end position="213"/>
    </location>
</feature>
<organism evidence="3 4">
    <name type="scientific">Phialocephala subalpina</name>
    <dbReference type="NCBI Taxonomy" id="576137"/>
    <lineage>
        <taxon>Eukaryota</taxon>
        <taxon>Fungi</taxon>
        <taxon>Dikarya</taxon>
        <taxon>Ascomycota</taxon>
        <taxon>Pezizomycotina</taxon>
        <taxon>Leotiomycetes</taxon>
        <taxon>Helotiales</taxon>
        <taxon>Mollisiaceae</taxon>
        <taxon>Phialocephala</taxon>
        <taxon>Phialocephala fortinii species complex</taxon>
    </lineage>
</organism>
<dbReference type="PANTHER" id="PTHR40623:SF2">
    <property type="entry name" value="INTEGRAL MEMBRANE PROTEIN"/>
    <property type="match status" value="1"/>
</dbReference>
<feature type="region of interest" description="Disordered" evidence="1">
    <location>
        <begin position="376"/>
        <end position="429"/>
    </location>
</feature>
<dbReference type="OrthoDB" id="5426165at2759"/>
<sequence length="429" mass="47151">MFFESWALWEKMTFILGLAILAVFAIGYGKLLYSNRLVKKQEVVDEEKRMRIQELRNSGQIVESRRSHDIPFGVRAIQSGIQVDGIWISQGNTPIPSELKLGHLRGSSTDMLDSNDSSKATEMDPESLRPISRQGRPPFRTSDSTTLVLDKLFEAQDTERPTTARTQGSYKPRRSSHLRHGNHGQYDEETLGQLEGNSPTSKRTVRAHRPRSSRHLDAEPDSSAADNERSSTGASSDSETSLSHKLKEKPIASSSGSILSEPDIRNATALSTSNVRSGKAVRPSLPLQSSKAEYLSIPLDSSPFESSDPFATPLASPPLESTPPLMEENAPLDPRSGPPEGYRALPSQPSRSPSPFIAGELHVNKIVRKVNSGFEVLPAGTFGMPPEFKGKGLEMGDDGESGDRRQSRLQKKPRTSMQGRRPSSTIERP</sequence>
<dbReference type="PANTHER" id="PTHR40623">
    <property type="entry name" value="INTEGRAL MEMBRANE PROTEIN"/>
    <property type="match status" value="1"/>
</dbReference>
<feature type="compositionally biased region" description="Low complexity" evidence="1">
    <location>
        <begin position="230"/>
        <end position="243"/>
    </location>
</feature>
<accession>A0A1L7X742</accession>
<feature type="compositionally biased region" description="Polar residues" evidence="1">
    <location>
        <begin position="106"/>
        <end position="120"/>
    </location>
</feature>
<keyword evidence="2" id="KW-0812">Transmembrane</keyword>
<feature type="compositionally biased region" description="Basic and acidic residues" evidence="1">
    <location>
        <begin position="151"/>
        <end position="162"/>
    </location>
</feature>
<evidence type="ECO:0000256" key="2">
    <source>
        <dbReference type="SAM" id="Phobius"/>
    </source>
</evidence>
<feature type="region of interest" description="Disordered" evidence="1">
    <location>
        <begin position="100"/>
        <end position="260"/>
    </location>
</feature>
<feature type="region of interest" description="Disordered" evidence="1">
    <location>
        <begin position="299"/>
        <end position="356"/>
    </location>
</feature>
<evidence type="ECO:0000313" key="4">
    <source>
        <dbReference type="Proteomes" id="UP000184330"/>
    </source>
</evidence>
<reference evidence="3 4" key="1">
    <citation type="submission" date="2016-03" db="EMBL/GenBank/DDBJ databases">
        <authorList>
            <person name="Ploux O."/>
        </authorList>
    </citation>
    <scope>NUCLEOTIDE SEQUENCE [LARGE SCALE GENOMIC DNA]</scope>
    <source>
        <strain evidence="3 4">UAMH 11012</strain>
    </source>
</reference>
<dbReference type="AlphaFoldDB" id="A0A1L7X742"/>
<feature type="compositionally biased region" description="Polar residues" evidence="1">
    <location>
        <begin position="415"/>
        <end position="429"/>
    </location>
</feature>
<feature type="compositionally biased region" description="Basic residues" evidence="1">
    <location>
        <begin position="171"/>
        <end position="182"/>
    </location>
</feature>
<keyword evidence="2" id="KW-0472">Membrane</keyword>
<keyword evidence="4" id="KW-1185">Reference proteome</keyword>
<feature type="transmembrane region" description="Helical" evidence="2">
    <location>
        <begin position="12"/>
        <end position="33"/>
    </location>
</feature>
<proteinExistence type="predicted"/>
<evidence type="ECO:0000313" key="3">
    <source>
        <dbReference type="EMBL" id="CZR60829.1"/>
    </source>
</evidence>
<gene>
    <name evidence="3" type="ORF">PAC_10725</name>
</gene>
<dbReference type="Proteomes" id="UP000184330">
    <property type="component" value="Unassembled WGS sequence"/>
</dbReference>
<dbReference type="STRING" id="576137.A0A1L7X742"/>
<dbReference type="EMBL" id="FJOG01000017">
    <property type="protein sequence ID" value="CZR60829.1"/>
    <property type="molecule type" value="Genomic_DNA"/>
</dbReference>
<name>A0A1L7X742_9HELO</name>
<protein>
    <submittedName>
        <fullName evidence="3">Uncharacterized protein</fullName>
    </submittedName>
</protein>